<dbReference type="EMBL" id="BMHY01000003">
    <property type="protein sequence ID" value="GGG65297.1"/>
    <property type="molecule type" value="Genomic_DNA"/>
</dbReference>
<organism evidence="1 2">
    <name type="scientific">Paenibacillus radicis</name>
    <name type="common">ex Gao et al. 2016</name>
    <dbReference type="NCBI Taxonomy" id="1737354"/>
    <lineage>
        <taxon>Bacteria</taxon>
        <taxon>Bacillati</taxon>
        <taxon>Bacillota</taxon>
        <taxon>Bacilli</taxon>
        <taxon>Bacillales</taxon>
        <taxon>Paenibacillaceae</taxon>
        <taxon>Paenibacillus</taxon>
    </lineage>
</organism>
<dbReference type="Pfam" id="PF01042">
    <property type="entry name" value="Ribonuc_L-PSP"/>
    <property type="match status" value="1"/>
</dbReference>
<gene>
    <name evidence="1" type="ORF">GCM10010918_19340</name>
</gene>
<dbReference type="AlphaFoldDB" id="A0A917H2A3"/>
<reference evidence="1 2" key="1">
    <citation type="journal article" date="2014" name="Int. J. Syst. Evol. Microbiol.">
        <title>Complete genome sequence of Corynebacterium casei LMG S-19264T (=DSM 44701T), isolated from a smear-ripened cheese.</title>
        <authorList>
            <consortium name="US DOE Joint Genome Institute (JGI-PGF)"/>
            <person name="Walter F."/>
            <person name="Albersmeier A."/>
            <person name="Kalinowski J."/>
            <person name="Ruckert C."/>
        </authorList>
    </citation>
    <scope>NUCLEOTIDE SEQUENCE [LARGE SCALE GENOMIC DNA]</scope>
    <source>
        <strain evidence="1 2">CGMCC 1.15286</strain>
    </source>
</reference>
<sequence length="134" mass="15128">MTNSAHTTVQRYNPESLAKPVGSYSHVTKISRDAEMYVFSGQIGIDQNNVIPNDFNQQVTHTMDNIVNILASQKLTPDHVVKVNIWATQEIDWDHFYEIWNRVFGPTPPSMTIAYITALGLPELKIELDVWAAG</sequence>
<comment type="caution">
    <text evidence="1">The sequence shown here is derived from an EMBL/GenBank/DDBJ whole genome shotgun (WGS) entry which is preliminary data.</text>
</comment>
<dbReference type="PANTHER" id="PTHR43857">
    <property type="entry name" value="BLR7761 PROTEIN"/>
    <property type="match status" value="1"/>
</dbReference>
<dbReference type="Proteomes" id="UP000600247">
    <property type="component" value="Unassembled WGS sequence"/>
</dbReference>
<proteinExistence type="predicted"/>
<evidence type="ECO:0000313" key="2">
    <source>
        <dbReference type="Proteomes" id="UP000600247"/>
    </source>
</evidence>
<dbReference type="InterPro" id="IPR035959">
    <property type="entry name" value="RutC-like_sf"/>
</dbReference>
<evidence type="ECO:0000313" key="1">
    <source>
        <dbReference type="EMBL" id="GGG65297.1"/>
    </source>
</evidence>
<dbReference type="CDD" id="cd00448">
    <property type="entry name" value="YjgF_YER057c_UK114_family"/>
    <property type="match status" value="1"/>
</dbReference>
<protein>
    <recommendedName>
        <fullName evidence="3">Enamine deaminase RidA</fullName>
    </recommendedName>
</protein>
<accession>A0A917H2A3</accession>
<evidence type="ECO:0008006" key="3">
    <source>
        <dbReference type="Google" id="ProtNLM"/>
    </source>
</evidence>
<dbReference type="InterPro" id="IPR006175">
    <property type="entry name" value="YjgF/YER057c/UK114"/>
</dbReference>
<dbReference type="PANTHER" id="PTHR43857:SF1">
    <property type="entry name" value="YJGH FAMILY PROTEIN"/>
    <property type="match status" value="1"/>
</dbReference>
<dbReference type="SUPFAM" id="SSF55298">
    <property type="entry name" value="YjgF-like"/>
    <property type="match status" value="1"/>
</dbReference>
<name>A0A917H2A3_9BACL</name>
<keyword evidence="2" id="KW-1185">Reference proteome</keyword>
<dbReference type="RefSeq" id="WP_188888747.1">
    <property type="nucleotide sequence ID" value="NZ_BMHY01000003.1"/>
</dbReference>
<dbReference type="Gene3D" id="3.30.1330.40">
    <property type="entry name" value="RutC-like"/>
    <property type="match status" value="1"/>
</dbReference>